<dbReference type="RefSeq" id="WP_397718989.1">
    <property type="nucleotide sequence ID" value="NZ_JBIRGN010000016.1"/>
</dbReference>
<dbReference type="Pfam" id="PF03756">
    <property type="entry name" value="AfsA"/>
    <property type="match status" value="2"/>
</dbReference>
<protein>
    <submittedName>
        <fullName evidence="3">ScbA/BarX family gamma-butyrolactone biosynthesis protein</fullName>
    </submittedName>
</protein>
<evidence type="ECO:0000256" key="1">
    <source>
        <dbReference type="SAM" id="MobiDB-lite"/>
    </source>
</evidence>
<dbReference type="Proteomes" id="UP001610818">
    <property type="component" value="Unassembled WGS sequence"/>
</dbReference>
<reference evidence="3 4" key="1">
    <citation type="submission" date="2024-10" db="EMBL/GenBank/DDBJ databases">
        <title>The Natural Products Discovery Center: Release of the First 8490 Sequenced Strains for Exploring Actinobacteria Biosynthetic Diversity.</title>
        <authorList>
            <person name="Kalkreuter E."/>
            <person name="Kautsar S.A."/>
            <person name="Yang D."/>
            <person name="Bader C.D."/>
            <person name="Teijaro C.N."/>
            <person name="Fluegel L."/>
            <person name="Davis C.M."/>
            <person name="Simpson J.R."/>
            <person name="Lauterbach L."/>
            <person name="Steele A.D."/>
            <person name="Gui C."/>
            <person name="Meng S."/>
            <person name="Li G."/>
            <person name="Viehrig K."/>
            <person name="Ye F."/>
            <person name="Su P."/>
            <person name="Kiefer A.F."/>
            <person name="Nichols A."/>
            <person name="Cepeda A.J."/>
            <person name="Yan W."/>
            <person name="Fan B."/>
            <person name="Jiang Y."/>
            <person name="Adhikari A."/>
            <person name="Zheng C.-J."/>
            <person name="Schuster L."/>
            <person name="Cowan T.M."/>
            <person name="Smanski M.J."/>
            <person name="Chevrette M.G."/>
            <person name="De Carvalho L.P.S."/>
            <person name="Shen B."/>
        </authorList>
    </citation>
    <scope>NUCLEOTIDE SEQUENCE [LARGE SCALE GENOMIC DNA]</scope>
    <source>
        <strain evidence="3 4">NPDC017990</strain>
    </source>
</reference>
<gene>
    <name evidence="3" type="ORF">ACH4F9_43610</name>
</gene>
<feature type="region of interest" description="Disordered" evidence="1">
    <location>
        <begin position="1"/>
        <end position="22"/>
    </location>
</feature>
<feature type="domain" description="A-factor biosynthesis hotdog" evidence="2">
    <location>
        <begin position="33"/>
        <end position="168"/>
    </location>
</feature>
<keyword evidence="4" id="KW-1185">Reference proteome</keyword>
<dbReference type="NCBIfam" id="NF041195">
    <property type="entry name" value="ScbA_BarX_GamBu"/>
    <property type="match status" value="1"/>
</dbReference>
<dbReference type="InterPro" id="IPR047757">
    <property type="entry name" value="AfsA-like"/>
</dbReference>
<dbReference type="EMBL" id="JBIRGQ010000016">
    <property type="protein sequence ID" value="MFH8551884.1"/>
    <property type="molecule type" value="Genomic_DNA"/>
</dbReference>
<organism evidence="3 4">
    <name type="scientific">Streptomyces longisporoflavus</name>
    <dbReference type="NCBI Taxonomy" id="28044"/>
    <lineage>
        <taxon>Bacteria</taxon>
        <taxon>Bacillati</taxon>
        <taxon>Actinomycetota</taxon>
        <taxon>Actinomycetes</taxon>
        <taxon>Kitasatosporales</taxon>
        <taxon>Streptomycetaceae</taxon>
        <taxon>Streptomyces</taxon>
    </lineage>
</organism>
<dbReference type="InterPro" id="IPR005509">
    <property type="entry name" value="AfsA_hotdog_dom"/>
</dbReference>
<evidence type="ECO:0000259" key="2">
    <source>
        <dbReference type="Pfam" id="PF03756"/>
    </source>
</evidence>
<feature type="domain" description="A-factor biosynthesis hotdog" evidence="2">
    <location>
        <begin position="216"/>
        <end position="304"/>
    </location>
</feature>
<accession>A0ABW7R5B7</accession>
<proteinExistence type="predicted"/>
<evidence type="ECO:0000313" key="3">
    <source>
        <dbReference type="EMBL" id="MFH8551884.1"/>
    </source>
</evidence>
<sequence>MASGAAAQDADRSAGGEHASAAFHRTTTVPSEYVHRSSMAEVFLTGCRRTSDTRFTLTGQWPRAHSFFNGPDGRHDPLLTAETMKQVALYLAHAELGVPLGHRFMPCDLSFTVDPDELAIGAAPSDLVIEADGADLMRKGSRLVEFGLDLTVRREGRVLATGTVRFVCLSPGAYHRLRGTTPATLPAQRPSEMPPSAFGRGLPRDVVLASSDHPGRWRLNPDPDHPVLFDIGDDHIPSMVLLEAARQATCGLLAADRAFTLTGMSTEFHSYAEFGRPCWIEAAPLLAQEADTMSVLITGSQDGRRVFGSQVSGTVTRR</sequence>
<comment type="caution">
    <text evidence="3">The sequence shown here is derived from an EMBL/GenBank/DDBJ whole genome shotgun (WGS) entry which is preliminary data.</text>
</comment>
<name>A0ABW7R5B7_9ACTN</name>
<evidence type="ECO:0000313" key="4">
    <source>
        <dbReference type="Proteomes" id="UP001610818"/>
    </source>
</evidence>